<dbReference type="InterPro" id="IPR018060">
    <property type="entry name" value="HTH_AraC"/>
</dbReference>
<evidence type="ECO:0000256" key="2">
    <source>
        <dbReference type="ARBA" id="ARBA00023125"/>
    </source>
</evidence>
<gene>
    <name evidence="5" type="ORF">GGQ96_000161</name>
</gene>
<feature type="domain" description="HTH araC/xylS-type" evidence="4">
    <location>
        <begin position="212"/>
        <end position="313"/>
    </location>
</feature>
<dbReference type="GO" id="GO:0003700">
    <property type="term" value="F:DNA-binding transcription factor activity"/>
    <property type="evidence" value="ECO:0007669"/>
    <property type="project" value="InterPro"/>
</dbReference>
<evidence type="ECO:0000259" key="4">
    <source>
        <dbReference type="PROSITE" id="PS01124"/>
    </source>
</evidence>
<protein>
    <submittedName>
        <fullName evidence="5">AraC-like DNA-binding protein</fullName>
    </submittedName>
</protein>
<dbReference type="Pfam" id="PF12833">
    <property type="entry name" value="HTH_18"/>
    <property type="match status" value="1"/>
</dbReference>
<evidence type="ECO:0000313" key="6">
    <source>
        <dbReference type="Proteomes" id="UP000574769"/>
    </source>
</evidence>
<dbReference type="InterPro" id="IPR009057">
    <property type="entry name" value="Homeodomain-like_sf"/>
</dbReference>
<keyword evidence="1" id="KW-0805">Transcription regulation</keyword>
<dbReference type="PANTHER" id="PTHR46796:SF13">
    <property type="entry name" value="HTH-TYPE TRANSCRIPTIONAL ACTIVATOR RHAS"/>
    <property type="match status" value="1"/>
</dbReference>
<dbReference type="Pfam" id="PF12852">
    <property type="entry name" value="Cupin_6"/>
    <property type="match status" value="1"/>
</dbReference>
<dbReference type="GO" id="GO:0043565">
    <property type="term" value="F:sequence-specific DNA binding"/>
    <property type="evidence" value="ECO:0007669"/>
    <property type="project" value="InterPro"/>
</dbReference>
<dbReference type="InterPro" id="IPR032783">
    <property type="entry name" value="AraC_lig"/>
</dbReference>
<dbReference type="SMART" id="SM00342">
    <property type="entry name" value="HTH_ARAC"/>
    <property type="match status" value="1"/>
</dbReference>
<dbReference type="Proteomes" id="UP000574769">
    <property type="component" value="Unassembled WGS sequence"/>
</dbReference>
<sequence>MVVNPDFIGDRPDMSIDPLADIVTLLRPSASFSKLVEYAGRWRIRRDVEGKPVYFAVLEGECRVVSAGQASVVVRAGDFVLLPATGNRAIDGIESMDPPPYGAVMSPTEIGEGRFRIGQADQPVNLRMQVGICSFASPDAALLVSLLPAMVVARGEPRLATLMDLVGDETRKARPGRELVLERLLEVLLIEALRCGSSPAAMPSLARGLSDDRLVAALRAMHARPAHPWTVTDLAAEAAMSRSAFFARFTSTVGIPPIAYLLTWRMALAKRLLRTRGLAIGQVAAEVGYGSASTFSTAFTRYVGMPPMRYARAPEQTSIRE</sequence>
<name>A0A7W7EY61_9SPHN</name>
<reference evidence="5 6" key="1">
    <citation type="submission" date="2020-08" db="EMBL/GenBank/DDBJ databases">
        <title>Genomic Encyclopedia of Type Strains, Phase IV (KMG-IV): sequencing the most valuable type-strain genomes for metagenomic binning, comparative biology and taxonomic classification.</title>
        <authorList>
            <person name="Goeker M."/>
        </authorList>
    </citation>
    <scope>NUCLEOTIDE SEQUENCE [LARGE SCALE GENOMIC DNA]</scope>
    <source>
        <strain evidence="5 6">DSM 15867</strain>
    </source>
</reference>
<evidence type="ECO:0000256" key="3">
    <source>
        <dbReference type="ARBA" id="ARBA00023163"/>
    </source>
</evidence>
<dbReference type="InterPro" id="IPR018062">
    <property type="entry name" value="HTH_AraC-typ_CS"/>
</dbReference>
<evidence type="ECO:0000256" key="1">
    <source>
        <dbReference type="ARBA" id="ARBA00023015"/>
    </source>
</evidence>
<dbReference type="PROSITE" id="PS00041">
    <property type="entry name" value="HTH_ARAC_FAMILY_1"/>
    <property type="match status" value="2"/>
</dbReference>
<evidence type="ECO:0000313" key="5">
    <source>
        <dbReference type="EMBL" id="MBB4616055.1"/>
    </source>
</evidence>
<dbReference type="SUPFAM" id="SSF46689">
    <property type="entry name" value="Homeodomain-like"/>
    <property type="match status" value="2"/>
</dbReference>
<dbReference type="PROSITE" id="PS01124">
    <property type="entry name" value="HTH_ARAC_FAMILY_2"/>
    <property type="match status" value="1"/>
</dbReference>
<dbReference type="EMBL" id="JACHNY010000001">
    <property type="protein sequence ID" value="MBB4616055.1"/>
    <property type="molecule type" value="Genomic_DNA"/>
</dbReference>
<dbReference type="RefSeq" id="WP_246359992.1">
    <property type="nucleotide sequence ID" value="NZ_JACHNY010000001.1"/>
</dbReference>
<comment type="caution">
    <text evidence="5">The sequence shown here is derived from an EMBL/GenBank/DDBJ whole genome shotgun (WGS) entry which is preliminary data.</text>
</comment>
<keyword evidence="3" id="KW-0804">Transcription</keyword>
<dbReference type="AlphaFoldDB" id="A0A7W7EY61"/>
<keyword evidence="2 5" id="KW-0238">DNA-binding</keyword>
<dbReference type="PANTHER" id="PTHR46796">
    <property type="entry name" value="HTH-TYPE TRANSCRIPTIONAL ACTIVATOR RHAS-RELATED"/>
    <property type="match status" value="1"/>
</dbReference>
<accession>A0A7W7EY61</accession>
<proteinExistence type="predicted"/>
<keyword evidence="6" id="KW-1185">Reference proteome</keyword>
<dbReference type="InterPro" id="IPR050204">
    <property type="entry name" value="AraC_XylS_family_regulators"/>
</dbReference>
<organism evidence="5 6">
    <name type="scientific">Sphingomonas abaci</name>
    <dbReference type="NCBI Taxonomy" id="237611"/>
    <lineage>
        <taxon>Bacteria</taxon>
        <taxon>Pseudomonadati</taxon>
        <taxon>Pseudomonadota</taxon>
        <taxon>Alphaproteobacteria</taxon>
        <taxon>Sphingomonadales</taxon>
        <taxon>Sphingomonadaceae</taxon>
        <taxon>Sphingomonas</taxon>
    </lineage>
</organism>
<dbReference type="Gene3D" id="1.10.10.60">
    <property type="entry name" value="Homeodomain-like"/>
    <property type="match status" value="2"/>
</dbReference>